<dbReference type="AlphaFoldDB" id="A0A327JWX0"/>
<feature type="signal peptide" evidence="1">
    <location>
        <begin position="1"/>
        <end position="24"/>
    </location>
</feature>
<dbReference type="EMBL" id="NPEV01000001">
    <property type="protein sequence ID" value="RAI30076.1"/>
    <property type="molecule type" value="Genomic_DNA"/>
</dbReference>
<proteinExistence type="predicted"/>
<evidence type="ECO:0008006" key="4">
    <source>
        <dbReference type="Google" id="ProtNLM"/>
    </source>
</evidence>
<dbReference type="OrthoDB" id="7823834at2"/>
<dbReference type="Gene3D" id="2.60.40.1880">
    <property type="entry name" value="Invasion associated locus B (IalB) protein"/>
    <property type="match status" value="1"/>
</dbReference>
<keyword evidence="3" id="KW-1185">Reference proteome</keyword>
<sequence length="351" mass="37055">MMAKTHLAAAIAALILTAGSPAGAEESTFDDWSAVCEEEDGCIASSLVGKASGGYDARFALRVGRTAKADSAWTISISTIAVLADRDRPAEVRVDDNPPLTLKPERGYAPFGTVNDFFIVDDGTLNILIGQMLAGESLRFTFLDVSGTPHDVDFPLAGVADALLWIDEAQGRLGSPLLAGPPNHLSPAPKIDNAAAIARLGVPPHLLARHRAASTCEDPNSEHMSGFDPVIGAVSKTATLYALPCTAGGNNVGYRLYIVETGEIGGIEPLYFAAFNGDYGWVGTDTLFNIAFNEETKELTSAYKARGAGDCGHSGTWVWKNYAFAMREFSAPNRCNGSGGPGGWPKVYPAK</sequence>
<comment type="caution">
    <text evidence="2">The sequence shown here is derived from an EMBL/GenBank/DDBJ whole genome shotgun (WGS) entry which is preliminary data.</text>
</comment>
<reference evidence="2 3" key="1">
    <citation type="submission" date="2017-07" db="EMBL/GenBank/DDBJ databases">
        <title>Draft Genome Sequences of Select Purple Nonsulfur Bacteria.</title>
        <authorList>
            <person name="Lasarre B."/>
            <person name="Mckinlay J.B."/>
        </authorList>
    </citation>
    <scope>NUCLEOTIDE SEQUENCE [LARGE SCALE GENOMIC DNA]</scope>
    <source>
        <strain evidence="2 3">DSM 11290</strain>
    </source>
</reference>
<protein>
    <recommendedName>
        <fullName evidence="4">DUF1176 domain-containing protein</fullName>
    </recommendedName>
</protein>
<evidence type="ECO:0000256" key="1">
    <source>
        <dbReference type="SAM" id="SignalP"/>
    </source>
</evidence>
<gene>
    <name evidence="2" type="ORF">CH339_00660</name>
</gene>
<keyword evidence="1" id="KW-0732">Signal</keyword>
<name>A0A327JWX0_9HYPH</name>
<evidence type="ECO:0000313" key="2">
    <source>
        <dbReference type="EMBL" id="RAI30076.1"/>
    </source>
</evidence>
<dbReference type="InterPro" id="IPR009560">
    <property type="entry name" value="DUF1176"/>
</dbReference>
<organism evidence="2 3">
    <name type="scientific">Rhodobium orientis</name>
    <dbReference type="NCBI Taxonomy" id="34017"/>
    <lineage>
        <taxon>Bacteria</taxon>
        <taxon>Pseudomonadati</taxon>
        <taxon>Pseudomonadota</taxon>
        <taxon>Alphaproteobacteria</taxon>
        <taxon>Hyphomicrobiales</taxon>
        <taxon>Rhodobiaceae</taxon>
        <taxon>Rhodobium</taxon>
    </lineage>
</organism>
<accession>A0A327JWX0</accession>
<feature type="chain" id="PRO_5016308575" description="DUF1176 domain-containing protein" evidence="1">
    <location>
        <begin position="25"/>
        <end position="351"/>
    </location>
</feature>
<dbReference type="InterPro" id="IPR038696">
    <property type="entry name" value="IalB_sf"/>
</dbReference>
<dbReference type="Pfam" id="PF06674">
    <property type="entry name" value="DUF1176"/>
    <property type="match status" value="1"/>
</dbReference>
<dbReference type="Proteomes" id="UP000249299">
    <property type="component" value="Unassembled WGS sequence"/>
</dbReference>
<evidence type="ECO:0000313" key="3">
    <source>
        <dbReference type="Proteomes" id="UP000249299"/>
    </source>
</evidence>